<feature type="domain" description="Glycosyltransferase subfamily 4-like N-terminal" evidence="1">
    <location>
        <begin position="34"/>
        <end position="187"/>
    </location>
</feature>
<accession>A0A6B9QIZ1</accession>
<dbReference type="GO" id="GO:0016757">
    <property type="term" value="F:glycosyltransferase activity"/>
    <property type="evidence" value="ECO:0007669"/>
    <property type="project" value="UniProtKB-ARBA"/>
</dbReference>
<dbReference type="AlphaFoldDB" id="A0A6B9QIZ1"/>
<proteinExistence type="predicted"/>
<evidence type="ECO:0000259" key="1">
    <source>
        <dbReference type="Pfam" id="PF13439"/>
    </source>
</evidence>
<gene>
    <name evidence="2" type="primary">gtr49</name>
</gene>
<dbReference type="EMBL" id="MN148382">
    <property type="protein sequence ID" value="QHE90332.1"/>
    <property type="molecule type" value="Genomic_DNA"/>
</dbReference>
<dbReference type="PANTHER" id="PTHR12526">
    <property type="entry name" value="GLYCOSYLTRANSFERASE"/>
    <property type="match status" value="1"/>
</dbReference>
<name>A0A6B9QIZ1_ACIBA</name>
<dbReference type="Pfam" id="PF13692">
    <property type="entry name" value="Glyco_trans_1_4"/>
    <property type="match status" value="1"/>
</dbReference>
<organism evidence="2">
    <name type="scientific">Acinetobacter baumannii</name>
    <dbReference type="NCBI Taxonomy" id="470"/>
    <lineage>
        <taxon>Bacteria</taxon>
        <taxon>Pseudomonadati</taxon>
        <taxon>Pseudomonadota</taxon>
        <taxon>Gammaproteobacteria</taxon>
        <taxon>Moraxellales</taxon>
        <taxon>Moraxellaceae</taxon>
        <taxon>Acinetobacter</taxon>
        <taxon>Acinetobacter calcoaceticus/baumannii complex</taxon>
    </lineage>
</organism>
<dbReference type="InterPro" id="IPR028098">
    <property type="entry name" value="Glyco_trans_4-like_N"/>
</dbReference>
<protein>
    <submittedName>
        <fullName evidence="2">Gtr49</fullName>
    </submittedName>
</protein>
<dbReference type="Pfam" id="PF13439">
    <property type="entry name" value="Glyco_transf_4"/>
    <property type="match status" value="1"/>
</dbReference>
<sequence>MVSCMVAISELLITLYFRVYIMNILYLITGLGGGGAEKVVVDLADHMHSRGHHVKIAYLKGEAIVKPQSANIELICLELSKITQFGSAFKNFKTIIENFKPDVVHAHMVHANIFARLARKYISFPRLICTAHSNNEGGRLRMLAYRLTHGLADMTTNVSQQACESFESFRAVPKGAIFTVYNGIDLKKFNYSEQVRIRTRKLLKIEDNTLMFLAVGRFHEAKNYPLLINAFAEFVHTISNTKDSIGAKLYIAGDGELRSIIEELIEKYQLEEKVILLGRRDDIPALMCASDYFVLSSVYEGFGLVVAEAMACNNFVIATDCGGVSEVMGGTGLLVSSQEKDKLASAFLTASQLSGEEITQNNIQAMKYINEKFNLDNIVNQWLSIYAK</sequence>
<dbReference type="SUPFAM" id="SSF53756">
    <property type="entry name" value="UDP-Glycosyltransferase/glycogen phosphorylase"/>
    <property type="match status" value="1"/>
</dbReference>
<dbReference type="PANTHER" id="PTHR12526:SF630">
    <property type="entry name" value="GLYCOSYLTRANSFERASE"/>
    <property type="match status" value="1"/>
</dbReference>
<reference evidence="2" key="1">
    <citation type="submission" date="2019-07" db="EMBL/GenBank/DDBJ databases">
        <title>Sequence of the Acinetobacter baumannii KL55 capsule biosynthesis gene cluster.</title>
        <authorList>
            <person name="Kenyon J.J."/>
            <person name="Hall R.M."/>
            <person name="Holt K.E."/>
            <person name="Baker S."/>
        </authorList>
    </citation>
    <scope>NUCLEOTIDE SEQUENCE</scope>
    <source>
        <strain evidence="2">BAL_329</strain>
    </source>
</reference>
<dbReference type="Gene3D" id="3.40.50.2000">
    <property type="entry name" value="Glycogen Phosphorylase B"/>
    <property type="match status" value="2"/>
</dbReference>
<evidence type="ECO:0000313" key="2">
    <source>
        <dbReference type="EMBL" id="QHE90332.1"/>
    </source>
</evidence>